<dbReference type="AlphaFoldDB" id="A0A2V5HR75"/>
<keyword evidence="1" id="KW-0175">Coiled coil</keyword>
<evidence type="ECO:0000259" key="2">
    <source>
        <dbReference type="Pfam" id="PF17111"/>
    </source>
</evidence>
<gene>
    <name evidence="3" type="ORF">BP00DRAFT_461147</name>
</gene>
<reference evidence="3 4" key="1">
    <citation type="submission" date="2018-02" db="EMBL/GenBank/DDBJ databases">
        <title>The genomes of Aspergillus section Nigri reveals drivers in fungal speciation.</title>
        <authorList>
            <consortium name="DOE Joint Genome Institute"/>
            <person name="Vesth T.C."/>
            <person name="Nybo J."/>
            <person name="Theobald S."/>
            <person name="Brandl J."/>
            <person name="Frisvad J.C."/>
            <person name="Nielsen K.F."/>
            <person name="Lyhne E.K."/>
            <person name="Kogle M.E."/>
            <person name="Kuo A."/>
            <person name="Riley R."/>
            <person name="Clum A."/>
            <person name="Nolan M."/>
            <person name="Lipzen A."/>
            <person name="Salamov A."/>
            <person name="Henrissat B."/>
            <person name="Wiebenga A."/>
            <person name="De vries R.P."/>
            <person name="Grigoriev I.V."/>
            <person name="Mortensen U.H."/>
            <person name="Andersen M.R."/>
            <person name="Baker S.E."/>
        </authorList>
    </citation>
    <scope>NUCLEOTIDE SEQUENCE [LARGE SCALE GENOMIC DNA]</scope>
    <source>
        <strain evidence="3 4">CBS 114.80</strain>
    </source>
</reference>
<proteinExistence type="predicted"/>
<evidence type="ECO:0000256" key="1">
    <source>
        <dbReference type="SAM" id="Coils"/>
    </source>
</evidence>
<accession>A0A2V5HR75</accession>
<name>A0A2V5HR75_9EURO</name>
<evidence type="ECO:0000313" key="4">
    <source>
        <dbReference type="Proteomes" id="UP000248817"/>
    </source>
</evidence>
<protein>
    <recommendedName>
        <fullName evidence="2">Azaphilone pigments biosynthesis cluster protein L N-terminal domain-containing protein</fullName>
    </recommendedName>
</protein>
<feature type="domain" description="Azaphilone pigments biosynthesis cluster protein L N-terminal" evidence="2">
    <location>
        <begin position="2"/>
        <end position="220"/>
    </location>
</feature>
<dbReference type="InterPro" id="IPR031348">
    <property type="entry name" value="PigL_N"/>
</dbReference>
<dbReference type="Pfam" id="PF17111">
    <property type="entry name" value="PigL_N"/>
    <property type="match status" value="1"/>
</dbReference>
<dbReference type="Proteomes" id="UP000248817">
    <property type="component" value="Unassembled WGS sequence"/>
</dbReference>
<keyword evidence="4" id="KW-1185">Reference proteome</keyword>
<evidence type="ECO:0000313" key="3">
    <source>
        <dbReference type="EMBL" id="PYI26301.1"/>
    </source>
</evidence>
<sequence length="292" mass="32466">MADPIGLTASIIAIASLAYSSCRTLSSTIRNLRDAPNTLNELHGDLDTVQNLLRSLQSAFEGLDENELSAGQRRCFEDLEPYIRRCEVTYNTFAKTLSRLTSHSDEDRVSWRDRGRLHLERREIASLKNGLQKDKETLDIAINMATLRSTRQNQDALRTLERRIVTSMSEFAGEIQGLQMAIQSLPFPSENSSITRTDVDQVVSLLERQIDLLQQSLRVCDSGLRETSRSTGTTVANARVLDKARQLIGNIGSDVRLGPHTLPVNVSHAEARDNAYQGVGNISDAALEAFLR</sequence>
<feature type="coiled-coil region" evidence="1">
    <location>
        <begin position="39"/>
        <end position="66"/>
    </location>
</feature>
<dbReference type="EMBL" id="KZ825604">
    <property type="protein sequence ID" value="PYI26301.1"/>
    <property type="molecule type" value="Genomic_DNA"/>
</dbReference>
<organism evidence="3 4">
    <name type="scientific">Aspergillus indologenus CBS 114.80</name>
    <dbReference type="NCBI Taxonomy" id="1450541"/>
    <lineage>
        <taxon>Eukaryota</taxon>
        <taxon>Fungi</taxon>
        <taxon>Dikarya</taxon>
        <taxon>Ascomycota</taxon>
        <taxon>Pezizomycotina</taxon>
        <taxon>Eurotiomycetes</taxon>
        <taxon>Eurotiomycetidae</taxon>
        <taxon>Eurotiales</taxon>
        <taxon>Aspergillaceae</taxon>
        <taxon>Aspergillus</taxon>
        <taxon>Aspergillus subgen. Circumdati</taxon>
    </lineage>
</organism>